<name>A0AAP3M344_9LACO</name>
<dbReference type="EMBL" id="JAKHLF010000001">
    <property type="protein sequence ID" value="MCZ3844129.1"/>
    <property type="molecule type" value="Genomic_DNA"/>
</dbReference>
<evidence type="ECO:0000313" key="2">
    <source>
        <dbReference type="Proteomes" id="UP001213015"/>
    </source>
</evidence>
<protein>
    <submittedName>
        <fullName evidence="1">Uncharacterized protein</fullName>
    </submittedName>
</protein>
<reference evidence="1" key="1">
    <citation type="submission" date="2022-01" db="EMBL/GenBank/DDBJ databases">
        <title>VMRC isolate genome collection.</title>
        <authorList>
            <person name="France M."/>
            <person name="Rutt L."/>
            <person name="Humphrys M."/>
            <person name="Ravel J."/>
        </authorList>
    </citation>
    <scope>NUCLEOTIDE SEQUENCE</scope>
    <source>
        <strain evidence="1">C0127B5</strain>
    </source>
</reference>
<accession>A0AAP3M344</accession>
<dbReference type="Proteomes" id="UP001213015">
    <property type="component" value="Unassembled WGS sequence"/>
</dbReference>
<evidence type="ECO:0000313" key="1">
    <source>
        <dbReference type="EMBL" id="MCZ3844129.1"/>
    </source>
</evidence>
<comment type="caution">
    <text evidence="1">The sequence shown here is derived from an EMBL/GenBank/DDBJ whole genome shotgun (WGS) entry which is preliminary data.</text>
</comment>
<dbReference type="AlphaFoldDB" id="A0AAP3M344"/>
<gene>
    <name evidence="1" type="ORF">L2422_01140</name>
</gene>
<organism evidence="1 2">
    <name type="scientific">Lactobacillus mulieris</name>
    <dbReference type="NCBI Taxonomy" id="2508708"/>
    <lineage>
        <taxon>Bacteria</taxon>
        <taxon>Bacillati</taxon>
        <taxon>Bacillota</taxon>
        <taxon>Bacilli</taxon>
        <taxon>Lactobacillales</taxon>
        <taxon>Lactobacillaceae</taxon>
        <taxon>Lactobacillus</taxon>
    </lineage>
</organism>
<sequence length="161" mass="19304">MAIVTGTRLHIDPFDRIITTDFYELAKNIENKRFIYTKTADTRRIDGQECFIEEPYPILINLDECKELWPVKIVKSLKDTDYYQRAVKRLDKVADIVKNSDFYKHLGKDLTYSYEIDFYQNEVLDFKLFKAKKLYRNKVQIFKIDNSITNLDDLRENRTLK</sequence>
<proteinExistence type="predicted"/>
<dbReference type="RefSeq" id="WP_269255544.1">
    <property type="nucleotide sequence ID" value="NZ_JAKHLF010000001.1"/>
</dbReference>